<dbReference type="OrthoDB" id="4770059at2759"/>
<feature type="region of interest" description="Disordered" evidence="1">
    <location>
        <begin position="241"/>
        <end position="285"/>
    </location>
</feature>
<name>A0A1S8BGQ1_9PEZI</name>
<feature type="compositionally biased region" description="Low complexity" evidence="1">
    <location>
        <begin position="181"/>
        <end position="190"/>
    </location>
</feature>
<evidence type="ECO:0000256" key="2">
    <source>
        <dbReference type="SAM" id="Phobius"/>
    </source>
</evidence>
<dbReference type="EMBL" id="MSZU01000079">
    <property type="protein sequence ID" value="OMP86690.1"/>
    <property type="molecule type" value="Genomic_DNA"/>
</dbReference>
<keyword evidence="2" id="KW-1133">Transmembrane helix</keyword>
<feature type="compositionally biased region" description="Gly residues" evidence="1">
    <location>
        <begin position="191"/>
        <end position="200"/>
    </location>
</feature>
<keyword evidence="2" id="KW-0812">Transmembrane</keyword>
<protein>
    <submittedName>
        <fullName evidence="3">Uncharacterized protein</fullName>
    </submittedName>
</protein>
<keyword evidence="2" id="KW-0472">Membrane</keyword>
<sequence>MSTNNSNIGPLTTTFTPASSECYSSLGFHTELGGLPGVILGLPGQQQYDSCLPSSYEWAQSRFYSPGICPSGHTVDCSAPITSNDVVTTIGTCCPTSWTCRGGRNEAPTIKYACKSALTAGDTMTVSSYESSSGGTDVTTGRATLTATEGAVAFAYGVIVRRQATDPTWATAAIVAASTAPSTSAEATDAAGGGSVEGGGQAAGLSTGAKAGIGVGVGVGALGIVAAVCLGVLLLRTRRRARRRPERAELEQSDPPKEMPDNSVMEMHGKSKDSTRSPAELPSTY</sequence>
<dbReference type="AlphaFoldDB" id="A0A1S8BGQ1"/>
<proteinExistence type="predicted"/>
<evidence type="ECO:0000313" key="4">
    <source>
        <dbReference type="Proteomes" id="UP000190776"/>
    </source>
</evidence>
<dbReference type="Proteomes" id="UP000190776">
    <property type="component" value="Unassembled WGS sequence"/>
</dbReference>
<comment type="caution">
    <text evidence="3">The sequence shown here is derived from an EMBL/GenBank/DDBJ whole genome shotgun (WGS) entry which is preliminary data.</text>
</comment>
<feature type="region of interest" description="Disordered" evidence="1">
    <location>
        <begin position="181"/>
        <end position="200"/>
    </location>
</feature>
<feature type="compositionally biased region" description="Basic and acidic residues" evidence="1">
    <location>
        <begin position="246"/>
        <end position="260"/>
    </location>
</feature>
<feature type="transmembrane region" description="Helical" evidence="2">
    <location>
        <begin position="211"/>
        <end position="235"/>
    </location>
</feature>
<reference evidence="3 4" key="1">
    <citation type="submission" date="2017-01" db="EMBL/GenBank/DDBJ databases">
        <title>Draft genome sequence of Diplodia seriata F98.1, a fungal species involved in grapevine trunk diseases.</title>
        <authorList>
            <person name="Robert-Siegwald G."/>
            <person name="Vallet J."/>
            <person name="Abou-Mansour E."/>
            <person name="Xu J."/>
            <person name="Rey P."/>
            <person name="Bertsch C."/>
            <person name="Rego C."/>
            <person name="Larignon P."/>
            <person name="Fontaine F."/>
            <person name="Lebrun M.-H."/>
        </authorList>
    </citation>
    <scope>NUCLEOTIDE SEQUENCE [LARGE SCALE GENOMIC DNA]</scope>
    <source>
        <strain evidence="3 4">F98.1</strain>
    </source>
</reference>
<accession>A0A1S8BGQ1</accession>
<evidence type="ECO:0000256" key="1">
    <source>
        <dbReference type="SAM" id="MobiDB-lite"/>
    </source>
</evidence>
<evidence type="ECO:0000313" key="3">
    <source>
        <dbReference type="EMBL" id="OMP86690.1"/>
    </source>
</evidence>
<gene>
    <name evidence="3" type="ORF">BK809_0000093</name>
</gene>
<organism evidence="3 4">
    <name type="scientific">Diplodia seriata</name>
    <dbReference type="NCBI Taxonomy" id="420778"/>
    <lineage>
        <taxon>Eukaryota</taxon>
        <taxon>Fungi</taxon>
        <taxon>Dikarya</taxon>
        <taxon>Ascomycota</taxon>
        <taxon>Pezizomycotina</taxon>
        <taxon>Dothideomycetes</taxon>
        <taxon>Dothideomycetes incertae sedis</taxon>
        <taxon>Botryosphaeriales</taxon>
        <taxon>Botryosphaeriaceae</taxon>
        <taxon>Diplodia</taxon>
    </lineage>
</organism>